<evidence type="ECO:0000313" key="1">
    <source>
        <dbReference type="EMBL" id="KAI4371192.1"/>
    </source>
</evidence>
<gene>
    <name evidence="1" type="ORF">MLD38_019458</name>
</gene>
<dbReference type="Proteomes" id="UP001057402">
    <property type="component" value="Chromosome 5"/>
</dbReference>
<sequence>MSHVPPPSPPSHFSAKNTRTDFSSPVTRHGVPPTQCTRETLKKKIVLKVELHCQRERTKALEIASQIDGVEYEGYQREKEDGDEVLVVIEDGVDAVKLVKPMRRKVGWTKLLSVGDHKESA</sequence>
<protein>
    <submittedName>
        <fullName evidence="1">Uncharacterized protein</fullName>
    </submittedName>
</protein>
<organism evidence="1 2">
    <name type="scientific">Melastoma candidum</name>
    <dbReference type="NCBI Taxonomy" id="119954"/>
    <lineage>
        <taxon>Eukaryota</taxon>
        <taxon>Viridiplantae</taxon>
        <taxon>Streptophyta</taxon>
        <taxon>Embryophyta</taxon>
        <taxon>Tracheophyta</taxon>
        <taxon>Spermatophyta</taxon>
        <taxon>Magnoliopsida</taxon>
        <taxon>eudicotyledons</taxon>
        <taxon>Gunneridae</taxon>
        <taxon>Pentapetalae</taxon>
        <taxon>rosids</taxon>
        <taxon>malvids</taxon>
        <taxon>Myrtales</taxon>
        <taxon>Melastomataceae</taxon>
        <taxon>Melastomatoideae</taxon>
        <taxon>Melastomateae</taxon>
        <taxon>Melastoma</taxon>
    </lineage>
</organism>
<comment type="caution">
    <text evidence="1">The sequence shown here is derived from an EMBL/GenBank/DDBJ whole genome shotgun (WGS) entry which is preliminary data.</text>
</comment>
<keyword evidence="2" id="KW-1185">Reference proteome</keyword>
<accession>A0ACB9QYC9</accession>
<proteinExistence type="predicted"/>
<evidence type="ECO:0000313" key="2">
    <source>
        <dbReference type="Proteomes" id="UP001057402"/>
    </source>
</evidence>
<reference evidence="2" key="1">
    <citation type="journal article" date="2023" name="Front. Plant Sci.">
        <title>Chromosomal-level genome assembly of Melastoma candidum provides insights into trichome evolution.</title>
        <authorList>
            <person name="Zhong Y."/>
            <person name="Wu W."/>
            <person name="Sun C."/>
            <person name="Zou P."/>
            <person name="Liu Y."/>
            <person name="Dai S."/>
            <person name="Zhou R."/>
        </authorList>
    </citation>
    <scope>NUCLEOTIDE SEQUENCE [LARGE SCALE GENOMIC DNA]</scope>
</reference>
<name>A0ACB9QYC9_9MYRT</name>
<dbReference type="EMBL" id="CM042884">
    <property type="protein sequence ID" value="KAI4371192.1"/>
    <property type="molecule type" value="Genomic_DNA"/>
</dbReference>